<keyword evidence="3" id="KW-0812">Transmembrane</keyword>
<accession>A0A2N5GQ35</accession>
<comment type="caution">
    <text evidence="4">The sequence shown here is derived from an EMBL/GenBank/DDBJ whole genome shotgun (WGS) entry which is preliminary data.</text>
</comment>
<dbReference type="EMBL" id="PGVD01000054">
    <property type="protein sequence ID" value="PLR93249.1"/>
    <property type="molecule type" value="Genomic_DNA"/>
</dbReference>
<dbReference type="RefSeq" id="WP_101576089.1">
    <property type="nucleotide sequence ID" value="NZ_PGVA01000009.1"/>
</dbReference>
<keyword evidence="3" id="KW-1133">Transmembrane helix</keyword>
<evidence type="ECO:0000256" key="3">
    <source>
        <dbReference type="SAM" id="Phobius"/>
    </source>
</evidence>
<reference evidence="4 6" key="1">
    <citation type="submission" date="2017-11" db="EMBL/GenBank/DDBJ databases">
        <title>Comparitive Functional Genomics of Dry Heat Resistant strains isolated from the Viking Spacecraft.</title>
        <authorList>
            <person name="Seuylemezian A."/>
            <person name="Cooper K."/>
            <person name="Vaishampayan P."/>
        </authorList>
    </citation>
    <scope>NUCLEOTIDE SEQUENCE [LARGE SCALE GENOMIC DNA]</scope>
    <source>
        <strain evidence="4 6">M4.6</strain>
    </source>
</reference>
<dbReference type="GO" id="GO:0009986">
    <property type="term" value="C:cell surface"/>
    <property type="evidence" value="ECO:0007669"/>
    <property type="project" value="UniProtKB-SubCell"/>
</dbReference>
<protein>
    <submittedName>
        <fullName evidence="4">Prepilin-type cleavage/methylation domain-containing protein</fullName>
    </submittedName>
</protein>
<evidence type="ECO:0000313" key="6">
    <source>
        <dbReference type="Proteomes" id="UP000234951"/>
    </source>
</evidence>
<proteinExistence type="predicted"/>
<organism evidence="4 6">
    <name type="scientific">Bacillus canaveralius</name>
    <dbReference type="NCBI Taxonomy" id="1403243"/>
    <lineage>
        <taxon>Bacteria</taxon>
        <taxon>Bacillati</taxon>
        <taxon>Bacillota</taxon>
        <taxon>Bacilli</taxon>
        <taxon>Bacillales</taxon>
        <taxon>Bacillaceae</taxon>
        <taxon>Bacillus</taxon>
    </lineage>
</organism>
<dbReference type="Proteomes" id="UP000235114">
    <property type="component" value="Unassembled WGS sequence"/>
</dbReference>
<name>A0A2N5GQ35_9BACI</name>
<dbReference type="AlphaFoldDB" id="A0A2N5GQ35"/>
<evidence type="ECO:0000313" key="4">
    <source>
        <dbReference type="EMBL" id="PLR84988.1"/>
    </source>
</evidence>
<dbReference type="InterPro" id="IPR012902">
    <property type="entry name" value="N_methyl_site"/>
</dbReference>
<feature type="transmembrane region" description="Helical" evidence="3">
    <location>
        <begin position="12"/>
        <end position="36"/>
    </location>
</feature>
<keyword evidence="7" id="KW-1185">Reference proteome</keyword>
<evidence type="ECO:0000313" key="5">
    <source>
        <dbReference type="EMBL" id="PLR93249.1"/>
    </source>
</evidence>
<keyword evidence="3" id="KW-0472">Membrane</keyword>
<gene>
    <name evidence="4" type="ORF">CU635_05030</name>
    <name evidence="5" type="ORF">CVD25_17440</name>
</gene>
<dbReference type="PROSITE" id="PS00409">
    <property type="entry name" value="PROKAR_NTER_METHYL"/>
    <property type="match status" value="1"/>
</dbReference>
<evidence type="ECO:0000256" key="2">
    <source>
        <dbReference type="ARBA" id="ARBA00023287"/>
    </source>
</evidence>
<evidence type="ECO:0000313" key="7">
    <source>
        <dbReference type="Proteomes" id="UP000235114"/>
    </source>
</evidence>
<evidence type="ECO:0000256" key="1">
    <source>
        <dbReference type="ARBA" id="ARBA00004241"/>
    </source>
</evidence>
<dbReference type="EMBL" id="PGVA01000009">
    <property type="protein sequence ID" value="PLR84988.1"/>
    <property type="molecule type" value="Genomic_DNA"/>
</dbReference>
<sequence>MNFKKIVIDSKGFTLIEVLASLTILGIILIGSMQFFSQAYGYTTLNQKKTAAINVARNALMFIENENFIEIRKSFEDNRDETFTILICDDTYEKFTEAQSPRPGCKPIMVNNIEYDVTVSHSDEQKSDYERRFIPITVRVEWAAGGNAKETEIEGVIKSEDIR</sequence>
<comment type="subcellular location">
    <subcellularLocation>
        <location evidence="1">Cell surface</location>
    </subcellularLocation>
</comment>
<dbReference type="Proteomes" id="UP000234951">
    <property type="component" value="Unassembled WGS sequence"/>
</dbReference>
<dbReference type="OrthoDB" id="2456766at2"/>
<dbReference type="GO" id="GO:0030420">
    <property type="term" value="P:establishment of competence for transformation"/>
    <property type="evidence" value="ECO:0007669"/>
    <property type="project" value="UniProtKB-KW"/>
</dbReference>
<reference evidence="5 7" key="2">
    <citation type="submission" date="2017-12" db="EMBL/GenBank/DDBJ databases">
        <title>Comparative Functional Genomics of Dry Heat Resistant strains isolated from the Viking Spacecraft.</title>
        <authorList>
            <person name="Seuylemezian A."/>
            <person name="Cooper K."/>
            <person name="Vaishampayan P."/>
        </authorList>
    </citation>
    <scope>NUCLEOTIDE SEQUENCE [LARGE SCALE GENOMIC DNA]</scope>
    <source>
        <strain evidence="5 7">ATCC 29669</strain>
    </source>
</reference>
<dbReference type="Pfam" id="PF07963">
    <property type="entry name" value="N_methyl"/>
    <property type="match status" value="1"/>
</dbReference>
<dbReference type="NCBIfam" id="TIGR02532">
    <property type="entry name" value="IV_pilin_GFxxxE"/>
    <property type="match status" value="1"/>
</dbReference>
<keyword evidence="2" id="KW-0178">Competence</keyword>